<comment type="caution">
    <text evidence="4">The sequence shown here is derived from an EMBL/GenBank/DDBJ whole genome shotgun (WGS) entry which is preliminary data.</text>
</comment>
<evidence type="ECO:0000256" key="2">
    <source>
        <dbReference type="PIRNR" id="PIRNR002094"/>
    </source>
</evidence>
<dbReference type="PANTHER" id="PTHR35089:SF1">
    <property type="entry name" value="CHAPERONE PROTEIN SKP"/>
    <property type="match status" value="1"/>
</dbReference>
<dbReference type="InterPro" id="IPR024930">
    <property type="entry name" value="Skp_dom_sf"/>
</dbReference>
<evidence type="ECO:0000256" key="1">
    <source>
        <dbReference type="ARBA" id="ARBA00022729"/>
    </source>
</evidence>
<gene>
    <name evidence="4" type="ORF">CAGGBEG34_250047</name>
</gene>
<dbReference type="PANTHER" id="PTHR35089">
    <property type="entry name" value="CHAPERONE PROTEIN SKP"/>
    <property type="match status" value="1"/>
</dbReference>
<organism evidence="4 5">
    <name type="scientific">Candidatus Glomeribacter gigasporarum BEG34</name>
    <dbReference type="NCBI Taxonomy" id="1070319"/>
    <lineage>
        <taxon>Bacteria</taxon>
        <taxon>Pseudomonadati</taxon>
        <taxon>Pseudomonadota</taxon>
        <taxon>Betaproteobacteria</taxon>
        <taxon>Burkholderiales</taxon>
        <taxon>Burkholderiaceae</taxon>
        <taxon>Candidatus Glomeribacter</taxon>
    </lineage>
</organism>
<evidence type="ECO:0000313" key="4">
    <source>
        <dbReference type="EMBL" id="CCD29545.1"/>
    </source>
</evidence>
<dbReference type="AlphaFoldDB" id="G2J9U8"/>
<evidence type="ECO:0000313" key="5">
    <source>
        <dbReference type="Proteomes" id="UP000054051"/>
    </source>
</evidence>
<dbReference type="STRING" id="1070319.CAGGBEG34_250047"/>
<keyword evidence="1" id="KW-0732">Signal</keyword>
<protein>
    <submittedName>
        <fullName evidence="4">Outer membrane chaperone Skp (OmpH)</fullName>
    </submittedName>
</protein>
<dbReference type="GO" id="GO:0051082">
    <property type="term" value="F:unfolded protein binding"/>
    <property type="evidence" value="ECO:0007669"/>
    <property type="project" value="InterPro"/>
</dbReference>
<dbReference type="Proteomes" id="UP000054051">
    <property type="component" value="Unassembled WGS sequence"/>
</dbReference>
<dbReference type="SMART" id="SM00935">
    <property type="entry name" value="OmpH"/>
    <property type="match status" value="1"/>
</dbReference>
<evidence type="ECO:0000256" key="3">
    <source>
        <dbReference type="SAM" id="Coils"/>
    </source>
</evidence>
<feature type="coiled-coil region" evidence="3">
    <location>
        <begin position="83"/>
        <end position="110"/>
    </location>
</feature>
<dbReference type="eggNOG" id="COG2825">
    <property type="taxonomic scope" value="Bacteria"/>
</dbReference>
<keyword evidence="5" id="KW-1185">Reference proteome</keyword>
<dbReference type="SUPFAM" id="SSF111384">
    <property type="entry name" value="OmpH-like"/>
    <property type="match status" value="1"/>
</dbReference>
<dbReference type="EMBL" id="CAFB01000042">
    <property type="protein sequence ID" value="CCD29545.1"/>
    <property type="molecule type" value="Genomic_DNA"/>
</dbReference>
<accession>G2J9U8</accession>
<proteinExistence type="inferred from homology"/>
<dbReference type="GO" id="GO:0005829">
    <property type="term" value="C:cytosol"/>
    <property type="evidence" value="ECO:0007669"/>
    <property type="project" value="TreeGrafter"/>
</dbReference>
<dbReference type="PIRSF" id="PIRSF002094">
    <property type="entry name" value="OMP26_Skp"/>
    <property type="match status" value="1"/>
</dbReference>
<dbReference type="InterPro" id="IPR005632">
    <property type="entry name" value="Chaperone_Skp"/>
</dbReference>
<dbReference type="Gene3D" id="3.30.910.20">
    <property type="entry name" value="Skp domain"/>
    <property type="match status" value="1"/>
</dbReference>
<reference evidence="4 5" key="1">
    <citation type="submission" date="2011-08" db="EMBL/GenBank/DDBJ databases">
        <title>The genome of the obligate endobacterium of an arbuscular mycorrhizal fungus reveals an interphylum network of nutritional interactions.</title>
        <authorList>
            <person name="Ghignone S."/>
            <person name="Salvioli A."/>
            <person name="Anca I."/>
            <person name="Lumini E."/>
            <person name="Ortu G."/>
            <person name="Petiti L."/>
            <person name="Cruveiller S."/>
            <person name="Bianciotto V."/>
            <person name="Piffanelli P."/>
            <person name="Lanfranco L."/>
            <person name="Bonfante P."/>
        </authorList>
    </citation>
    <scope>NUCLEOTIDE SEQUENCE [LARGE SCALE GENOMIC DNA]</scope>
    <source>
        <strain evidence="4 5">BEG34</strain>
    </source>
</reference>
<comment type="similarity">
    <text evidence="2">Belongs to the skp family.</text>
</comment>
<dbReference type="GO" id="GO:0050821">
    <property type="term" value="P:protein stabilization"/>
    <property type="evidence" value="ECO:0007669"/>
    <property type="project" value="TreeGrafter"/>
</dbReference>
<name>G2J9U8_9BURK</name>
<keyword evidence="3" id="KW-0175">Coiled coil</keyword>
<dbReference type="Pfam" id="PF03938">
    <property type="entry name" value="OmpH"/>
    <property type="match status" value="1"/>
</dbReference>
<sequence length="173" mass="19654">MVLLGLFFSHSPAAFSEAKPLARIAVVDSDRILRESAAIQQAQQQLEQEFSGRDHELRKIAQRVQSITEKLNKKGDDLPDVKRSAMQTELAQLNADFQRKQHEFNEAFNQRRNEKIAAVVDDANRVIQKIAQADQYDLIVQEAVYFNPRIDITDQVLKALAEPGFAQKINARP</sequence>